<feature type="compositionally biased region" description="Low complexity" evidence="1">
    <location>
        <begin position="96"/>
        <end position="109"/>
    </location>
</feature>
<feature type="region of interest" description="Disordered" evidence="1">
    <location>
        <begin position="37"/>
        <end position="109"/>
    </location>
</feature>
<reference evidence="3 4" key="1">
    <citation type="submission" date="2017-05" db="EMBL/GenBank/DDBJ databases">
        <title>Biotechnological potential of actinobacteria isolated from South African environments.</title>
        <authorList>
            <person name="Le Roes-Hill M."/>
            <person name="Prins A."/>
            <person name="Durrell K.A."/>
        </authorList>
    </citation>
    <scope>NUCLEOTIDE SEQUENCE [LARGE SCALE GENOMIC DNA]</scope>
    <source>
        <strain evidence="3 4">HMC13</strain>
    </source>
</reference>
<dbReference type="Proteomes" id="UP000195105">
    <property type="component" value="Unassembled WGS sequence"/>
</dbReference>
<proteinExistence type="predicted"/>
<keyword evidence="2" id="KW-0732">Signal</keyword>
<evidence type="ECO:0000313" key="4">
    <source>
        <dbReference type="Proteomes" id="UP000195105"/>
    </source>
</evidence>
<dbReference type="AlphaFoldDB" id="A0A243S9Q4"/>
<comment type="caution">
    <text evidence="3">The sequence shown here is derived from an EMBL/GenBank/DDBJ whole genome shotgun (WGS) entry which is preliminary data.</text>
</comment>
<name>A0A243S9Q4_9ACTN</name>
<evidence type="ECO:0000313" key="3">
    <source>
        <dbReference type="EMBL" id="OUD04379.1"/>
    </source>
</evidence>
<sequence length="152" mass="15200">MGLVTCLLLLHLVVPGFARGGHTAEAAVTAALDAVDAPEPEATSGTEAEGAGGERAGVERAGAERTGAERTGVEIASVERAQEPCPCGEEPSVRQPVARTPRAAGAARAGAVVTGAPLVDRGGTDVRAAGTGRRPEAVAPAPNAVELQTFRC</sequence>
<feature type="compositionally biased region" description="Basic and acidic residues" evidence="1">
    <location>
        <begin position="56"/>
        <end position="72"/>
    </location>
</feature>
<protein>
    <recommendedName>
        <fullName evidence="5">Secreted protein</fullName>
    </recommendedName>
</protein>
<evidence type="ECO:0008006" key="5">
    <source>
        <dbReference type="Google" id="ProtNLM"/>
    </source>
</evidence>
<evidence type="ECO:0000256" key="2">
    <source>
        <dbReference type="SAM" id="SignalP"/>
    </source>
</evidence>
<organism evidence="3 4">
    <name type="scientific">Streptomyces swartbergensis</name>
    <dbReference type="NCBI Taxonomy" id="487165"/>
    <lineage>
        <taxon>Bacteria</taxon>
        <taxon>Bacillati</taxon>
        <taxon>Actinomycetota</taxon>
        <taxon>Actinomycetes</taxon>
        <taxon>Kitasatosporales</taxon>
        <taxon>Streptomycetaceae</taxon>
        <taxon>Streptomyces</taxon>
    </lineage>
</organism>
<dbReference type="EMBL" id="NGFN01000014">
    <property type="protein sequence ID" value="OUD04379.1"/>
    <property type="molecule type" value="Genomic_DNA"/>
</dbReference>
<feature type="chain" id="PRO_5039495778" description="Secreted protein" evidence="2">
    <location>
        <begin position="19"/>
        <end position="152"/>
    </location>
</feature>
<accession>A0A243S9Q4</accession>
<feature type="compositionally biased region" description="Low complexity" evidence="1">
    <location>
        <begin position="37"/>
        <end position="49"/>
    </location>
</feature>
<gene>
    <name evidence="3" type="ORF">CA983_04275</name>
</gene>
<keyword evidence="4" id="KW-1185">Reference proteome</keyword>
<evidence type="ECO:0000256" key="1">
    <source>
        <dbReference type="SAM" id="MobiDB-lite"/>
    </source>
</evidence>
<feature type="signal peptide" evidence="2">
    <location>
        <begin position="1"/>
        <end position="18"/>
    </location>
</feature>